<dbReference type="InParanoid" id="A0A2J6T4C0"/>
<dbReference type="RefSeq" id="XP_024734782.1">
    <property type="nucleotide sequence ID" value="XM_024871448.1"/>
</dbReference>
<dbReference type="OrthoDB" id="10317309at2759"/>
<evidence type="ECO:0000256" key="1">
    <source>
        <dbReference type="SAM" id="MobiDB-lite"/>
    </source>
</evidence>
<evidence type="ECO:0000256" key="2">
    <source>
        <dbReference type="SAM" id="Phobius"/>
    </source>
</evidence>
<protein>
    <submittedName>
        <fullName evidence="3">Uncharacterized protein</fullName>
    </submittedName>
</protein>
<dbReference type="AlphaFoldDB" id="A0A2J6T4C0"/>
<proteinExistence type="predicted"/>
<gene>
    <name evidence="3" type="ORF">K444DRAFT_26684</name>
</gene>
<sequence>MASQNATASGLEGIAGGDLRRRPTNIVSRDAVVTVARDTETDSGNPKNKKKEKVETGWRGQAPNVIAVVSLLLNLAVTIPFGYLNFWGSKTAEKDASRASMVAAKLARWQNCIAHAGHPQVRDSLWCGVYASEDIPLDYMLSDTGIQDAEYTKAVHALALQHYIKTAGFAAMTGMFPVTLQIPTNIRNYESNYAVFCAKGVGLNLLQNIPDISKSDPTLVVGNFLAVQELNPSLEVYPGFEGDNCKVIWGSGIEMTKHIKITPPERIDPVGKGRWMATPDVALEFPARYHLQEWHIFMDGSSWAMREMERAEKILGVPSELTRSELISWDELR</sequence>
<dbReference type="Proteomes" id="UP000235371">
    <property type="component" value="Unassembled WGS sequence"/>
</dbReference>
<keyword evidence="4" id="KW-1185">Reference proteome</keyword>
<evidence type="ECO:0000313" key="4">
    <source>
        <dbReference type="Proteomes" id="UP000235371"/>
    </source>
</evidence>
<keyword evidence="2" id="KW-1133">Transmembrane helix</keyword>
<organism evidence="3 4">
    <name type="scientific">Hyaloscypha bicolor E</name>
    <dbReference type="NCBI Taxonomy" id="1095630"/>
    <lineage>
        <taxon>Eukaryota</taxon>
        <taxon>Fungi</taxon>
        <taxon>Dikarya</taxon>
        <taxon>Ascomycota</taxon>
        <taxon>Pezizomycotina</taxon>
        <taxon>Leotiomycetes</taxon>
        <taxon>Helotiales</taxon>
        <taxon>Hyaloscyphaceae</taxon>
        <taxon>Hyaloscypha</taxon>
        <taxon>Hyaloscypha bicolor</taxon>
    </lineage>
</organism>
<feature type="transmembrane region" description="Helical" evidence="2">
    <location>
        <begin position="65"/>
        <end position="84"/>
    </location>
</feature>
<name>A0A2J6T4C0_9HELO</name>
<keyword evidence="2" id="KW-0812">Transmembrane</keyword>
<keyword evidence="2" id="KW-0472">Membrane</keyword>
<reference evidence="3 4" key="1">
    <citation type="submission" date="2016-04" db="EMBL/GenBank/DDBJ databases">
        <title>A degradative enzymes factory behind the ericoid mycorrhizal symbiosis.</title>
        <authorList>
            <consortium name="DOE Joint Genome Institute"/>
            <person name="Martino E."/>
            <person name="Morin E."/>
            <person name="Grelet G."/>
            <person name="Kuo A."/>
            <person name="Kohler A."/>
            <person name="Daghino S."/>
            <person name="Barry K."/>
            <person name="Choi C."/>
            <person name="Cichocki N."/>
            <person name="Clum A."/>
            <person name="Copeland A."/>
            <person name="Hainaut M."/>
            <person name="Haridas S."/>
            <person name="Labutti K."/>
            <person name="Lindquist E."/>
            <person name="Lipzen A."/>
            <person name="Khouja H.-R."/>
            <person name="Murat C."/>
            <person name="Ohm R."/>
            <person name="Olson A."/>
            <person name="Spatafora J."/>
            <person name="Veneault-Fourrey C."/>
            <person name="Henrissat B."/>
            <person name="Grigoriev I."/>
            <person name="Martin F."/>
            <person name="Perotto S."/>
        </authorList>
    </citation>
    <scope>NUCLEOTIDE SEQUENCE [LARGE SCALE GENOMIC DNA]</scope>
    <source>
        <strain evidence="3 4">E</strain>
    </source>
</reference>
<feature type="region of interest" description="Disordered" evidence="1">
    <location>
        <begin position="35"/>
        <end position="56"/>
    </location>
</feature>
<dbReference type="GeneID" id="36579530"/>
<accession>A0A2J6T4C0</accession>
<evidence type="ECO:0000313" key="3">
    <source>
        <dbReference type="EMBL" id="PMD57878.1"/>
    </source>
</evidence>
<dbReference type="EMBL" id="KZ613843">
    <property type="protein sequence ID" value="PMD57878.1"/>
    <property type="molecule type" value="Genomic_DNA"/>
</dbReference>